<organism evidence="2 3">
    <name type="scientific">Spongiactinospora gelatinilytica</name>
    <dbReference type="NCBI Taxonomy" id="2666298"/>
    <lineage>
        <taxon>Bacteria</taxon>
        <taxon>Bacillati</taxon>
        <taxon>Actinomycetota</taxon>
        <taxon>Actinomycetes</taxon>
        <taxon>Streptosporangiales</taxon>
        <taxon>Streptosporangiaceae</taxon>
        <taxon>Spongiactinospora</taxon>
    </lineage>
</organism>
<feature type="transmembrane region" description="Helical" evidence="1">
    <location>
        <begin position="244"/>
        <end position="263"/>
    </location>
</feature>
<gene>
    <name evidence="2" type="ORF">C1I98_25910</name>
</gene>
<keyword evidence="3" id="KW-1185">Reference proteome</keyword>
<dbReference type="AlphaFoldDB" id="A0A2W2FMX0"/>
<feature type="transmembrane region" description="Helical" evidence="1">
    <location>
        <begin position="445"/>
        <end position="462"/>
    </location>
</feature>
<keyword evidence="1" id="KW-1133">Transmembrane helix</keyword>
<keyword evidence="1" id="KW-0472">Membrane</keyword>
<reference evidence="2 3" key="1">
    <citation type="submission" date="2018-01" db="EMBL/GenBank/DDBJ databases">
        <title>Draft genome sequence of Sphaerisporangium sp. 7K107.</title>
        <authorList>
            <person name="Sahin N."/>
            <person name="Saygin H."/>
            <person name="Ay H."/>
        </authorList>
    </citation>
    <scope>NUCLEOTIDE SEQUENCE [LARGE SCALE GENOMIC DNA]</scope>
    <source>
        <strain evidence="2 3">7K107</strain>
    </source>
</reference>
<comment type="caution">
    <text evidence="2">The sequence shown here is derived from an EMBL/GenBank/DDBJ whole genome shotgun (WGS) entry which is preliminary data.</text>
</comment>
<evidence type="ECO:0000313" key="3">
    <source>
        <dbReference type="Proteomes" id="UP000248544"/>
    </source>
</evidence>
<dbReference type="EMBL" id="POUA01000242">
    <property type="protein sequence ID" value="PZG37111.1"/>
    <property type="molecule type" value="Genomic_DNA"/>
</dbReference>
<keyword evidence="1" id="KW-0812">Transmembrane</keyword>
<accession>A0A2W2FMX0</accession>
<sequence>MQSLAPAPRPARAPRRRTVPGRIRTQAAVCLFAVAVMFGGTFWAIGNVRDGLSVIGEDAGPQVVATADMYFALSDMDAQVANVLLIGRETGLGTGKDKAVQRYEQRRAEVGKALLLASDLAMGDPTEKRTVEALLNGFGRYQQLAERAMLLNQQAAHPAGPPPAQVISVYREATDLMRLDLLPKAYNLTLESGTIVRQTYEEEYLAINIGRIVVGVVGLGTLAALVVIQVFLARRFRRVTNPALLVATVTVGVLTVAAVLLLGNGAEGLRKAKEEGFNSVLAMSRARAIGNTMHGDQSRYLLDPERADTYEQVYLDNSQKVLFTPGGSLDKYYVGVDKVVAAYPGSIGFLGFHGDEAGSVMNRPDEKAALVRVLKGYQRFQQADRQMRLLANAQKGAEAIGERMGDLSRGFQAYDNALVDLIKLHGGTFDEEIKKGDASLGGWDWLLPGAALAAAVLILLGVRPRLSEYR</sequence>
<evidence type="ECO:0000313" key="2">
    <source>
        <dbReference type="EMBL" id="PZG37111.1"/>
    </source>
</evidence>
<protein>
    <recommendedName>
        <fullName evidence="4">Secreted protein</fullName>
    </recommendedName>
</protein>
<name>A0A2W2FMX0_9ACTN</name>
<proteinExistence type="predicted"/>
<evidence type="ECO:0008006" key="4">
    <source>
        <dbReference type="Google" id="ProtNLM"/>
    </source>
</evidence>
<evidence type="ECO:0000256" key="1">
    <source>
        <dbReference type="SAM" id="Phobius"/>
    </source>
</evidence>
<feature type="transmembrane region" description="Helical" evidence="1">
    <location>
        <begin position="25"/>
        <end position="45"/>
    </location>
</feature>
<feature type="transmembrane region" description="Helical" evidence="1">
    <location>
        <begin position="212"/>
        <end position="232"/>
    </location>
</feature>
<dbReference type="Proteomes" id="UP000248544">
    <property type="component" value="Unassembled WGS sequence"/>
</dbReference>